<name>A0A2P4Y591_9STRA</name>
<evidence type="ECO:0000313" key="2">
    <source>
        <dbReference type="EMBL" id="POM72963.1"/>
    </source>
</evidence>
<dbReference type="OrthoDB" id="143547at2759"/>
<dbReference type="AlphaFoldDB" id="A0A2P4Y591"/>
<evidence type="ECO:0000313" key="3">
    <source>
        <dbReference type="Proteomes" id="UP000237271"/>
    </source>
</evidence>
<evidence type="ECO:0000256" key="1">
    <source>
        <dbReference type="SAM" id="MobiDB-lite"/>
    </source>
</evidence>
<protein>
    <recommendedName>
        <fullName evidence="4">Chromo domain-containing protein</fullName>
    </recommendedName>
</protein>
<reference evidence="2 3" key="1">
    <citation type="journal article" date="2017" name="Genome Biol. Evol.">
        <title>Phytophthora megakarya and P. palmivora, closely related causal agents of cacao black pod rot, underwent increases in genome sizes and gene numbers by different mechanisms.</title>
        <authorList>
            <person name="Ali S.S."/>
            <person name="Shao J."/>
            <person name="Lary D.J."/>
            <person name="Kronmiller B."/>
            <person name="Shen D."/>
            <person name="Strem M.D."/>
            <person name="Amoako-Attah I."/>
            <person name="Akrofi A.Y."/>
            <person name="Begoude B.A."/>
            <person name="Ten Hoopen G.M."/>
            <person name="Coulibaly K."/>
            <person name="Kebe B.I."/>
            <person name="Melnick R.L."/>
            <person name="Guiltinan M.J."/>
            <person name="Tyler B.M."/>
            <person name="Meinhardt L.W."/>
            <person name="Bailey B.A."/>
        </authorList>
    </citation>
    <scope>NUCLEOTIDE SEQUENCE [LARGE SCALE GENOMIC DNA]</scope>
    <source>
        <strain evidence="3">sbr112.9</strain>
    </source>
</reference>
<sequence>MNDGKPSAVAEKAKASSAPSAKPSVDKNRCRGGVRAPPATLSTSGSLKSAVEPRGGRPGLTTGSPNRRGDIAEETQESEVELEAAIRVVKGLCVVDCEDAAEPTVGLDVQGVIVAKSEKRRSLTHLEWKKKVAKKRRLEVSEAVLTEAGDTYEIWDVKSMLGREGAAGNYRYWVEWANHDGPPELLSLEDCMGAPDWVHLIDSWYKHRENCMRDGKEPKSLQRYLASQQLWLTLGGDTSFTCVFRAVAIMMQLVTPKFADNFPRLRDEFEQTLSYDLVQNKGLTRDDTNKLFDFLTSKKGGWKVEIQKNQYQGQYNGFCRVAVCVKERGLYLVAGIDKKRQGHCFVLQVSDSKENAGLEGGLEFDAYENGMVVGLGDIDIQEILWVRKVVKSKRPMTAPVDAGKDVRVEFRLHRTAKKSEARKVKRSRLE</sequence>
<keyword evidence="3" id="KW-1185">Reference proteome</keyword>
<feature type="compositionally biased region" description="Low complexity" evidence="1">
    <location>
        <begin position="1"/>
        <end position="23"/>
    </location>
</feature>
<evidence type="ECO:0008006" key="4">
    <source>
        <dbReference type="Google" id="ProtNLM"/>
    </source>
</evidence>
<feature type="region of interest" description="Disordered" evidence="1">
    <location>
        <begin position="1"/>
        <end position="74"/>
    </location>
</feature>
<comment type="caution">
    <text evidence="2">The sequence shown here is derived from an EMBL/GenBank/DDBJ whole genome shotgun (WGS) entry which is preliminary data.</text>
</comment>
<dbReference type="EMBL" id="NCKW01005363">
    <property type="protein sequence ID" value="POM72963.1"/>
    <property type="molecule type" value="Genomic_DNA"/>
</dbReference>
<dbReference type="Proteomes" id="UP000237271">
    <property type="component" value="Unassembled WGS sequence"/>
</dbReference>
<accession>A0A2P4Y591</accession>
<organism evidence="2 3">
    <name type="scientific">Phytophthora palmivora</name>
    <dbReference type="NCBI Taxonomy" id="4796"/>
    <lineage>
        <taxon>Eukaryota</taxon>
        <taxon>Sar</taxon>
        <taxon>Stramenopiles</taxon>
        <taxon>Oomycota</taxon>
        <taxon>Peronosporomycetes</taxon>
        <taxon>Peronosporales</taxon>
        <taxon>Peronosporaceae</taxon>
        <taxon>Phytophthora</taxon>
    </lineage>
</organism>
<gene>
    <name evidence="2" type="ORF">PHPALM_10240</name>
</gene>
<proteinExistence type="predicted"/>